<keyword evidence="7" id="KW-1133">Transmembrane helix</keyword>
<gene>
    <name evidence="8" type="ORF">C7999DRAFT_9994</name>
</gene>
<accession>A0AAN7D1F7</accession>
<keyword evidence="3 5" id="KW-0479">Metal-binding</keyword>
<dbReference type="Gene3D" id="1.10.630.10">
    <property type="entry name" value="Cytochrome P450"/>
    <property type="match status" value="1"/>
</dbReference>
<sequence>MALLKAYTPIPVLTLASAGSLYITRKSDQPAWPTMPTLTLIIILSYWMIWRGWLYPTYFSELRHVPTVPGFPLWGHIIPVISEECGIPQRRWHRQHGPIIRYFFPLGCERLSVADDKGIRHLTVKNAYNYPKPLRAKLWMVRILGEGVLLAEGPEHANQRKTLNPGFSISAIRSFTPVFWEKALLMADLQRRELDMTGEPSISFEILEWLNRCTLDIIGVAGFGYEIDSLRDATLPIRRAYRLVFNFDLTSRILHGVQAFFPASKHIPAQMNRDMEEARDIIMTEATKIITEKLEEAENAANAKDVLALIAQENMKLKQKGEPGLSFETMRDQIMTFLAAGHDTTATGVTWTIHLLSIHPEMQTRLRNEIREHMPFLFDPDFTYDRSMTLTDPDRLPYLDNVCRESLRYIPPIPMTVRESVADDVINGYKVPARTIVYILANAINRMEWFWGNDANTFNPDRWDNLPETAVPNAFMTFLQGPRGCLGRKFAEVEMKIMLCVMLSRFEFRRDESTPDPEEWKMWRLVLRPRDGVTVVAKPIIYPSNKPHVDKSVSEGKGFYYNNPSGTPPNTPVYSVVDTPEDSPVNTPPESPIDTTSGTPVGTPSESPVNSPPEAPVSVLPERHVEPPVDTPQGDAQERNHRDFLVRRGSRLLANIRPAMVDQNEGLAWLAGRRPHY</sequence>
<feature type="region of interest" description="Disordered" evidence="6">
    <location>
        <begin position="560"/>
        <end position="619"/>
    </location>
</feature>
<evidence type="ECO:0000256" key="4">
    <source>
        <dbReference type="ARBA" id="ARBA00023004"/>
    </source>
</evidence>
<dbReference type="CDD" id="cd11069">
    <property type="entry name" value="CYP_FUM15-like"/>
    <property type="match status" value="1"/>
</dbReference>
<dbReference type="SUPFAM" id="SSF48264">
    <property type="entry name" value="Cytochrome P450"/>
    <property type="match status" value="1"/>
</dbReference>
<feature type="transmembrane region" description="Helical" evidence="7">
    <location>
        <begin position="31"/>
        <end position="50"/>
    </location>
</feature>
<keyword evidence="7" id="KW-0472">Membrane</keyword>
<reference evidence="8" key="2">
    <citation type="submission" date="2023-05" db="EMBL/GenBank/DDBJ databases">
        <authorList>
            <consortium name="Lawrence Berkeley National Laboratory"/>
            <person name="Steindorff A."/>
            <person name="Hensen N."/>
            <person name="Bonometti L."/>
            <person name="Westerberg I."/>
            <person name="Brannstrom I.O."/>
            <person name="Guillou S."/>
            <person name="Cros-Aarteil S."/>
            <person name="Calhoun S."/>
            <person name="Haridas S."/>
            <person name="Kuo A."/>
            <person name="Mondo S."/>
            <person name="Pangilinan J."/>
            <person name="Riley R."/>
            <person name="Labutti K."/>
            <person name="Andreopoulos B."/>
            <person name="Lipzen A."/>
            <person name="Chen C."/>
            <person name="Yanf M."/>
            <person name="Daum C."/>
            <person name="Ng V."/>
            <person name="Clum A."/>
            <person name="Ohm R."/>
            <person name="Martin F."/>
            <person name="Silar P."/>
            <person name="Natvig D."/>
            <person name="Lalanne C."/>
            <person name="Gautier V."/>
            <person name="Ament-Velasquez S.L."/>
            <person name="Kruys A."/>
            <person name="Hutchinson M.I."/>
            <person name="Powell A.J."/>
            <person name="Barry K."/>
            <person name="Miller A.N."/>
            <person name="Grigoriev I.V."/>
            <person name="Debuchy R."/>
            <person name="Gladieux P."/>
            <person name="Thoren M.H."/>
            <person name="Johannesson H."/>
        </authorList>
    </citation>
    <scope>NUCLEOTIDE SEQUENCE</scope>
    <source>
        <strain evidence="8">CBS 359.72</strain>
    </source>
</reference>
<comment type="caution">
    <text evidence="8">The sequence shown here is derived from an EMBL/GenBank/DDBJ whole genome shotgun (WGS) entry which is preliminary data.</text>
</comment>
<feature type="binding site" description="axial binding residue" evidence="5">
    <location>
        <position position="485"/>
    </location>
    <ligand>
        <name>heme</name>
        <dbReference type="ChEBI" id="CHEBI:30413"/>
    </ligand>
    <ligandPart>
        <name>Fe</name>
        <dbReference type="ChEBI" id="CHEBI:18248"/>
    </ligandPart>
</feature>
<evidence type="ECO:0000256" key="5">
    <source>
        <dbReference type="PIRSR" id="PIRSR602401-1"/>
    </source>
</evidence>
<dbReference type="InterPro" id="IPR002401">
    <property type="entry name" value="Cyt_P450_E_grp-I"/>
</dbReference>
<keyword evidence="4 5" id="KW-0408">Iron</keyword>
<dbReference type="EMBL" id="MU857601">
    <property type="protein sequence ID" value="KAK4252240.1"/>
    <property type="molecule type" value="Genomic_DNA"/>
</dbReference>
<keyword evidence="7" id="KW-0812">Transmembrane</keyword>
<protein>
    <submittedName>
        <fullName evidence="8">Cytochrome P450</fullName>
    </submittedName>
</protein>
<dbReference type="PRINTS" id="PR00385">
    <property type="entry name" value="P450"/>
</dbReference>
<evidence type="ECO:0000313" key="8">
    <source>
        <dbReference type="EMBL" id="KAK4252240.1"/>
    </source>
</evidence>
<evidence type="ECO:0000256" key="7">
    <source>
        <dbReference type="SAM" id="Phobius"/>
    </source>
</evidence>
<reference evidence="8" key="1">
    <citation type="journal article" date="2023" name="Mol. Phylogenet. Evol.">
        <title>Genome-scale phylogeny and comparative genomics of the fungal order Sordariales.</title>
        <authorList>
            <person name="Hensen N."/>
            <person name="Bonometti L."/>
            <person name="Westerberg I."/>
            <person name="Brannstrom I.O."/>
            <person name="Guillou S."/>
            <person name="Cros-Aarteil S."/>
            <person name="Calhoun S."/>
            <person name="Haridas S."/>
            <person name="Kuo A."/>
            <person name="Mondo S."/>
            <person name="Pangilinan J."/>
            <person name="Riley R."/>
            <person name="LaButti K."/>
            <person name="Andreopoulos B."/>
            <person name="Lipzen A."/>
            <person name="Chen C."/>
            <person name="Yan M."/>
            <person name="Daum C."/>
            <person name="Ng V."/>
            <person name="Clum A."/>
            <person name="Steindorff A."/>
            <person name="Ohm R.A."/>
            <person name="Martin F."/>
            <person name="Silar P."/>
            <person name="Natvig D.O."/>
            <person name="Lalanne C."/>
            <person name="Gautier V."/>
            <person name="Ament-Velasquez S.L."/>
            <person name="Kruys A."/>
            <person name="Hutchinson M.I."/>
            <person name="Powell A.J."/>
            <person name="Barry K."/>
            <person name="Miller A.N."/>
            <person name="Grigoriev I.V."/>
            <person name="Debuchy R."/>
            <person name="Gladieux P."/>
            <person name="Hiltunen Thoren M."/>
            <person name="Johannesson H."/>
        </authorList>
    </citation>
    <scope>NUCLEOTIDE SEQUENCE</scope>
    <source>
        <strain evidence="8">CBS 359.72</strain>
    </source>
</reference>
<keyword evidence="2 5" id="KW-0349">Heme</keyword>
<dbReference type="Pfam" id="PF00067">
    <property type="entry name" value="p450"/>
    <property type="match status" value="1"/>
</dbReference>
<dbReference type="PANTHER" id="PTHR24305:SF166">
    <property type="entry name" value="CYTOCHROME P450 12A4, MITOCHONDRIAL-RELATED"/>
    <property type="match status" value="1"/>
</dbReference>
<dbReference type="GO" id="GO:0005506">
    <property type="term" value="F:iron ion binding"/>
    <property type="evidence" value="ECO:0007669"/>
    <property type="project" value="InterPro"/>
</dbReference>
<organism evidence="8 9">
    <name type="scientific">Corynascus novoguineensis</name>
    <dbReference type="NCBI Taxonomy" id="1126955"/>
    <lineage>
        <taxon>Eukaryota</taxon>
        <taxon>Fungi</taxon>
        <taxon>Dikarya</taxon>
        <taxon>Ascomycota</taxon>
        <taxon>Pezizomycotina</taxon>
        <taxon>Sordariomycetes</taxon>
        <taxon>Sordariomycetidae</taxon>
        <taxon>Sordariales</taxon>
        <taxon>Chaetomiaceae</taxon>
        <taxon>Corynascus</taxon>
    </lineage>
</organism>
<proteinExistence type="inferred from homology"/>
<comment type="similarity">
    <text evidence="1">Belongs to the cytochrome P450 family.</text>
</comment>
<keyword evidence="9" id="KW-1185">Reference proteome</keyword>
<evidence type="ECO:0000256" key="3">
    <source>
        <dbReference type="ARBA" id="ARBA00022723"/>
    </source>
</evidence>
<dbReference type="Proteomes" id="UP001303647">
    <property type="component" value="Unassembled WGS sequence"/>
</dbReference>
<name>A0AAN7D1F7_9PEZI</name>
<dbReference type="GO" id="GO:0020037">
    <property type="term" value="F:heme binding"/>
    <property type="evidence" value="ECO:0007669"/>
    <property type="project" value="InterPro"/>
</dbReference>
<feature type="compositionally biased region" description="Polar residues" evidence="6">
    <location>
        <begin position="593"/>
        <end position="609"/>
    </location>
</feature>
<evidence type="ECO:0000256" key="6">
    <source>
        <dbReference type="SAM" id="MobiDB-lite"/>
    </source>
</evidence>
<dbReference type="GO" id="GO:0004497">
    <property type="term" value="F:monooxygenase activity"/>
    <property type="evidence" value="ECO:0007669"/>
    <property type="project" value="InterPro"/>
</dbReference>
<dbReference type="InterPro" id="IPR050121">
    <property type="entry name" value="Cytochrome_P450_monoxygenase"/>
</dbReference>
<dbReference type="PANTHER" id="PTHR24305">
    <property type="entry name" value="CYTOCHROME P450"/>
    <property type="match status" value="1"/>
</dbReference>
<dbReference type="GO" id="GO:0016705">
    <property type="term" value="F:oxidoreductase activity, acting on paired donors, with incorporation or reduction of molecular oxygen"/>
    <property type="evidence" value="ECO:0007669"/>
    <property type="project" value="InterPro"/>
</dbReference>
<dbReference type="InterPro" id="IPR001128">
    <property type="entry name" value="Cyt_P450"/>
</dbReference>
<evidence type="ECO:0000313" key="9">
    <source>
        <dbReference type="Proteomes" id="UP001303647"/>
    </source>
</evidence>
<dbReference type="InterPro" id="IPR036396">
    <property type="entry name" value="Cyt_P450_sf"/>
</dbReference>
<dbReference type="PRINTS" id="PR00463">
    <property type="entry name" value="EP450I"/>
</dbReference>
<evidence type="ECO:0000256" key="1">
    <source>
        <dbReference type="ARBA" id="ARBA00010617"/>
    </source>
</evidence>
<comment type="cofactor">
    <cofactor evidence="5">
        <name>heme</name>
        <dbReference type="ChEBI" id="CHEBI:30413"/>
    </cofactor>
</comment>
<dbReference type="AlphaFoldDB" id="A0AAN7D1F7"/>
<evidence type="ECO:0000256" key="2">
    <source>
        <dbReference type="ARBA" id="ARBA00022617"/>
    </source>
</evidence>